<evidence type="ECO:0000256" key="2">
    <source>
        <dbReference type="ARBA" id="ARBA00022692"/>
    </source>
</evidence>
<gene>
    <name evidence="7" type="ORF">ACFQPC_02765</name>
</gene>
<keyword evidence="4 5" id="KW-0472">Membrane</keyword>
<dbReference type="Proteomes" id="UP001596542">
    <property type="component" value="Unassembled WGS sequence"/>
</dbReference>
<feature type="transmembrane region" description="Helical" evidence="5">
    <location>
        <begin position="80"/>
        <end position="99"/>
    </location>
</feature>
<evidence type="ECO:0000256" key="5">
    <source>
        <dbReference type="SAM" id="Phobius"/>
    </source>
</evidence>
<comment type="caution">
    <text evidence="7">The sequence shown here is derived from an EMBL/GenBank/DDBJ whole genome shotgun (WGS) entry which is preliminary data.</text>
</comment>
<evidence type="ECO:0000256" key="4">
    <source>
        <dbReference type="ARBA" id="ARBA00023136"/>
    </source>
</evidence>
<dbReference type="InterPro" id="IPR025423">
    <property type="entry name" value="TMEM205-like"/>
</dbReference>
<keyword evidence="2 5" id="KW-0812">Transmembrane</keyword>
<feature type="transmembrane region" description="Helical" evidence="5">
    <location>
        <begin position="50"/>
        <end position="68"/>
    </location>
</feature>
<keyword evidence="3 5" id="KW-1133">Transmembrane helix</keyword>
<feature type="transmembrane region" description="Helical" evidence="5">
    <location>
        <begin position="130"/>
        <end position="151"/>
    </location>
</feature>
<accession>A0ABW2I7F6</accession>
<organism evidence="7 8">
    <name type="scientific">Herminiimonas glaciei</name>
    <dbReference type="NCBI Taxonomy" id="523788"/>
    <lineage>
        <taxon>Bacteria</taxon>
        <taxon>Pseudomonadati</taxon>
        <taxon>Pseudomonadota</taxon>
        <taxon>Betaproteobacteria</taxon>
        <taxon>Burkholderiales</taxon>
        <taxon>Oxalobacteraceae</taxon>
        <taxon>Herminiimonas</taxon>
    </lineage>
</organism>
<dbReference type="RefSeq" id="WP_382270113.1">
    <property type="nucleotide sequence ID" value="NZ_JBHTBU010000001.1"/>
</dbReference>
<evidence type="ECO:0000313" key="8">
    <source>
        <dbReference type="Proteomes" id="UP001596542"/>
    </source>
</evidence>
<keyword evidence="8" id="KW-1185">Reference proteome</keyword>
<evidence type="ECO:0000256" key="1">
    <source>
        <dbReference type="ARBA" id="ARBA00004370"/>
    </source>
</evidence>
<dbReference type="Pfam" id="PF13664">
    <property type="entry name" value="DUF4149"/>
    <property type="match status" value="1"/>
</dbReference>
<proteinExistence type="predicted"/>
<evidence type="ECO:0000259" key="6">
    <source>
        <dbReference type="Pfam" id="PF13664"/>
    </source>
</evidence>
<reference evidence="8" key="1">
    <citation type="journal article" date="2019" name="Int. J. Syst. Evol. Microbiol.">
        <title>The Global Catalogue of Microorganisms (GCM) 10K type strain sequencing project: providing services to taxonomists for standard genome sequencing and annotation.</title>
        <authorList>
            <consortium name="The Broad Institute Genomics Platform"/>
            <consortium name="The Broad Institute Genome Sequencing Center for Infectious Disease"/>
            <person name="Wu L."/>
            <person name="Ma J."/>
        </authorList>
    </citation>
    <scope>NUCLEOTIDE SEQUENCE [LARGE SCALE GENOMIC DNA]</scope>
    <source>
        <strain evidence="8">KACC 12508</strain>
    </source>
</reference>
<protein>
    <submittedName>
        <fullName evidence="7">DUF4149 domain-containing protein</fullName>
    </submittedName>
</protein>
<dbReference type="EMBL" id="JBHTBU010000001">
    <property type="protein sequence ID" value="MFC7286950.1"/>
    <property type="molecule type" value="Genomic_DNA"/>
</dbReference>
<name>A0ABW2I7F6_9BURK</name>
<comment type="subcellular location">
    <subcellularLocation>
        <location evidence="1">Membrane</location>
    </subcellularLocation>
</comment>
<feature type="domain" description="TMEM205-like" evidence="6">
    <location>
        <begin position="10"/>
        <end position="107"/>
    </location>
</feature>
<evidence type="ECO:0000256" key="3">
    <source>
        <dbReference type="ARBA" id="ARBA00022989"/>
    </source>
</evidence>
<sequence length="154" mass="16555">MMFLSRVRLLIATFWVGTLWAVGFVVAPTLFSTLSDRALAGTIAGSLFNTVAWLSLFCAAALLALLFQAGRSAQAKPAKVNYYLIAGMVACTLIGYFALQPQMAELRLVLHSVADTNVAAMADVRKQFGILHAVSTGFYIVQSLLGAALILKLR</sequence>
<evidence type="ECO:0000313" key="7">
    <source>
        <dbReference type="EMBL" id="MFC7286950.1"/>
    </source>
</evidence>